<feature type="region of interest" description="Disordered" evidence="2">
    <location>
        <begin position="1"/>
        <end position="110"/>
    </location>
</feature>
<feature type="region of interest" description="Disordered" evidence="2">
    <location>
        <begin position="1178"/>
        <end position="1457"/>
    </location>
</feature>
<proteinExistence type="predicted"/>
<dbReference type="CDD" id="cd02642">
    <property type="entry name" value="R3H_encore_like"/>
    <property type="match status" value="1"/>
</dbReference>
<feature type="compositionally biased region" description="Low complexity" evidence="2">
    <location>
        <begin position="154"/>
        <end position="185"/>
    </location>
</feature>
<evidence type="ECO:0000259" key="3">
    <source>
        <dbReference type="PROSITE" id="PS51061"/>
    </source>
</evidence>
<feature type="region of interest" description="Disordered" evidence="2">
    <location>
        <begin position="1118"/>
        <end position="1148"/>
    </location>
</feature>
<feature type="region of interest" description="Disordered" evidence="2">
    <location>
        <begin position="560"/>
        <end position="621"/>
    </location>
</feature>
<feature type="compositionally biased region" description="Polar residues" evidence="2">
    <location>
        <begin position="975"/>
        <end position="995"/>
    </location>
</feature>
<gene>
    <name evidence="4" type="ORF">CHIRRI_LOCUS3828</name>
</gene>
<feature type="compositionally biased region" description="Polar residues" evidence="2">
    <location>
        <begin position="42"/>
        <end position="65"/>
    </location>
</feature>
<dbReference type="InterPro" id="IPR051937">
    <property type="entry name" value="R3H_domain_containing"/>
</dbReference>
<accession>A0A9P0NFL0</accession>
<feature type="compositionally biased region" description="Low complexity" evidence="2">
    <location>
        <begin position="237"/>
        <end position="246"/>
    </location>
</feature>
<dbReference type="PROSITE" id="PS51061">
    <property type="entry name" value="R3H"/>
    <property type="match status" value="1"/>
</dbReference>
<dbReference type="GO" id="GO:0003676">
    <property type="term" value="F:nucleic acid binding"/>
    <property type="evidence" value="ECO:0007669"/>
    <property type="project" value="UniProtKB-UniRule"/>
</dbReference>
<sequence>MSSAVSPSQVTSSTPILVTTPSSDTKSFNEHKRDESIDDQRQQLNKQLNKTYTRGNSNKNKQLTRSHAMKESASPPRTPNSHSPNDMKSHSPTAPALMNPGEDGLQNTSAAVASSSSLLLTAPPFILPESNSAGGKSQLDIEFPKLTPPKTKVGWNSSSPSTGGSQRSNNSRKSVSSDTSSTNNSLCEDINESHINDKGSQPQQHQQQKTGSQTISVSTTCTQISSASSPLCDKKQQQYSSSNDNNNECEKNLNESFNNINLNNNNNNINNSSNSNNNNNNNNNHDERVISPSRAQCKSPNYNDSNNNNGSSKSTPPVYPLNIKGKPPLKNMGSSSSFEGGNTSSGFISRDSSSEQFVDQNGIDLVQFFKETLNKNAKDRNMLMKIERDLSQLAVDQTGRTFIKFPPMSSYNRMLVHRTAAYFGMDHNVDSTQQCVIASTTKDTRIPDIRFKTLIRDTFSEEPRKSILKREAHSFEDYRQGGLLSVQRSILNRKAKSFEERDEEYEKYEKEWQWIHHDGGGDMSNKLKVPIRFMKIHASKSHSFGGYGGSNATLMRDDSITSSRSAGPRLHKQDSTTSTTWRLSPSSSGYKTQSLRSDSSPTGGYGSDTPEPSSAQSPDASRGVVWAVTDLASVPKGSLIIDPQTLQPILNQDGSLYHFDPSNPPTTSARYSNTGNSHVMPFDAISPKIHDDACKTKDDNCENKSSQCELKPQSSHLNAEELMSPKQKNQSTSPNLPITENTINDDEYPYDLQESVTPTSSVQPIIEENVHVDLKKDELTSVTETPPVQEIRFQTNPYSNNTAVTATPTLPPVLGYPTAASFTTTPIETAGTIYHTGPDGTLYVLSQPVMYSYTTTSTENEVPSCWVPIFDQGARDPNLTVMPVATPYNGPTLYQSPVVYSTEQFTNQPAIAGQYPVGAYPMGYATYPVNGAPYQNIWPQPMTYFLPPSATPGPTQTVLVPPAAPQTPNATLIQSTASNTHTPSTNSIGRRNSPPTNNHHVHTTTAHGSSAVQTSTAMPIQTFPSSVPFSLAATSDTTSASGPALYAIPPSVYPNVLQYPASATGYYQPLPHPQTNTTIISSVIPHSSAHPSSTVPSTPHSYHTTGIGGEILTHFPFSHQPPGHSNGHNATSTPQSAPSTPLSLTTMPPNFKNPPLFTTQPLIATAPVHIAAHYDNDKKTSSITSMSSAPKKYNNGGNGILSTPPTAFPQHSNLTKPSNGGSSNRQPPLASYQPPVSAQGGKKSINNSNNNNNNNNNNSCSNSHSEDTNSLSNSNMSSNYSSSNRIKNSSSNRDQTSSASGSYQPKSSYNNNNNNKSQQQQQQHHQQSYSSNSNSPNSNDNSESTNVSVSGSNNGKYPPRGPGSRIPPLDLKRNNSSANVVPNHHTRSTPSTNSTESNNSPNSITSYDHSRNYHYTSQHYQHQHHPQQHHHQQYHQTHYASSNTSGHNSGTHYYRGGSAGAINTNIHHNTNNNSHNSTESPSIQTCFPFNVHSQNPGTSTPLLDSCHPQQLIGYNNPMAAGMYVKFGQAFTFANPLPNNRKSPSNDIRAPLAGVYSTMMLPGGPRQMNPRTMQNNHNYKGNRTQQR</sequence>
<feature type="compositionally biased region" description="Polar residues" evidence="2">
    <location>
        <begin position="726"/>
        <end position="741"/>
    </location>
</feature>
<feature type="compositionally biased region" description="Basic residues" evidence="2">
    <location>
        <begin position="1421"/>
        <end position="1433"/>
    </location>
</feature>
<dbReference type="PANTHER" id="PTHR15672:SF8">
    <property type="entry name" value="PROTEIN ENCORE"/>
    <property type="match status" value="1"/>
</dbReference>
<feature type="compositionally biased region" description="Low complexity" evidence="2">
    <location>
        <begin position="299"/>
        <end position="314"/>
    </location>
</feature>
<dbReference type="SUPFAM" id="SSF82708">
    <property type="entry name" value="R3H domain"/>
    <property type="match status" value="1"/>
</dbReference>
<feature type="region of interest" description="Disordered" evidence="2">
    <location>
        <begin position="131"/>
        <end position="214"/>
    </location>
</feature>
<dbReference type="EMBL" id="OU895877">
    <property type="protein sequence ID" value="CAH1715322.1"/>
    <property type="molecule type" value="Genomic_DNA"/>
</dbReference>
<feature type="compositionally biased region" description="Low complexity" evidence="2">
    <location>
        <begin position="1130"/>
        <end position="1148"/>
    </location>
</feature>
<feature type="region of interest" description="Disordered" evidence="2">
    <location>
        <begin position="226"/>
        <end position="353"/>
    </location>
</feature>
<feature type="compositionally biased region" description="Low complexity" evidence="2">
    <location>
        <begin position="1302"/>
        <end position="1355"/>
    </location>
</feature>
<evidence type="ECO:0000313" key="4">
    <source>
        <dbReference type="EMBL" id="CAH1715322.1"/>
    </source>
</evidence>
<evidence type="ECO:0000256" key="1">
    <source>
        <dbReference type="ARBA" id="ARBA00022553"/>
    </source>
</evidence>
<reference evidence="4" key="1">
    <citation type="submission" date="2022-01" db="EMBL/GenBank/DDBJ databases">
        <authorList>
            <person name="King R."/>
        </authorList>
    </citation>
    <scope>NUCLEOTIDE SEQUENCE</scope>
</reference>
<feature type="compositionally biased region" description="Low complexity" evidence="2">
    <location>
        <begin position="1"/>
        <end position="15"/>
    </location>
</feature>
<feature type="compositionally biased region" description="Low complexity" evidence="2">
    <location>
        <begin position="333"/>
        <end position="346"/>
    </location>
</feature>
<feature type="region of interest" description="Disordered" evidence="2">
    <location>
        <begin position="697"/>
        <end position="741"/>
    </location>
</feature>
<organism evidence="4 5">
    <name type="scientific">Chironomus riparius</name>
    <dbReference type="NCBI Taxonomy" id="315576"/>
    <lineage>
        <taxon>Eukaryota</taxon>
        <taxon>Metazoa</taxon>
        <taxon>Ecdysozoa</taxon>
        <taxon>Arthropoda</taxon>
        <taxon>Hexapoda</taxon>
        <taxon>Insecta</taxon>
        <taxon>Pterygota</taxon>
        <taxon>Neoptera</taxon>
        <taxon>Endopterygota</taxon>
        <taxon>Diptera</taxon>
        <taxon>Nematocera</taxon>
        <taxon>Chironomoidea</taxon>
        <taxon>Chironomidae</taxon>
        <taxon>Chironominae</taxon>
        <taxon>Chironomus</taxon>
    </lineage>
</organism>
<feature type="compositionally biased region" description="Low complexity" evidence="2">
    <location>
        <begin position="254"/>
        <end position="283"/>
    </location>
</feature>
<feature type="domain" description="R3H" evidence="3">
    <location>
        <begin position="380"/>
        <end position="444"/>
    </location>
</feature>
<dbReference type="PANTHER" id="PTHR15672">
    <property type="entry name" value="CAMP-REGULATED PHOSPHOPROTEIN 21 RELATED R3H DOMAIN CONTAINING PROTEIN"/>
    <property type="match status" value="1"/>
</dbReference>
<feature type="compositionally biased region" description="Polar residues" evidence="2">
    <location>
        <begin position="16"/>
        <end position="26"/>
    </location>
</feature>
<feature type="compositionally biased region" description="Low complexity" evidence="2">
    <location>
        <begin position="1388"/>
        <end position="1406"/>
    </location>
</feature>
<feature type="region of interest" description="Disordered" evidence="2">
    <location>
        <begin position="975"/>
        <end position="1014"/>
    </location>
</feature>
<dbReference type="SMART" id="SM00393">
    <property type="entry name" value="R3H"/>
    <property type="match status" value="1"/>
</dbReference>
<name>A0A9P0NFL0_9DIPT</name>
<feature type="compositionally biased region" description="Polar residues" evidence="2">
    <location>
        <begin position="79"/>
        <end position="92"/>
    </location>
</feature>
<feature type="compositionally biased region" description="Polar residues" evidence="2">
    <location>
        <begin position="1200"/>
        <end position="1226"/>
    </location>
</feature>
<protein>
    <recommendedName>
        <fullName evidence="3">R3H domain-containing protein</fullName>
    </recommendedName>
</protein>
<feature type="compositionally biased region" description="Polar residues" evidence="2">
    <location>
        <begin position="610"/>
        <end position="619"/>
    </location>
</feature>
<keyword evidence="1" id="KW-0597">Phosphoprotein</keyword>
<dbReference type="OrthoDB" id="4737882at2759"/>
<feature type="region of interest" description="Disordered" evidence="2">
    <location>
        <begin position="1561"/>
        <end position="1586"/>
    </location>
</feature>
<evidence type="ECO:0000256" key="2">
    <source>
        <dbReference type="SAM" id="MobiDB-lite"/>
    </source>
</evidence>
<dbReference type="Gene3D" id="3.30.1370.50">
    <property type="entry name" value="R3H-like domain"/>
    <property type="match status" value="1"/>
</dbReference>
<feature type="compositionally biased region" description="Polar residues" evidence="2">
    <location>
        <begin position="575"/>
        <end position="602"/>
    </location>
</feature>
<feature type="compositionally biased region" description="Polar residues" evidence="2">
    <location>
        <begin position="703"/>
        <end position="717"/>
    </location>
</feature>
<feature type="compositionally biased region" description="Basic and acidic residues" evidence="2">
    <location>
        <begin position="27"/>
        <end position="41"/>
    </location>
</feature>
<dbReference type="InterPro" id="IPR001374">
    <property type="entry name" value="R3H_dom"/>
</dbReference>
<keyword evidence="5" id="KW-1185">Reference proteome</keyword>
<feature type="compositionally biased region" description="Low complexity" evidence="2">
    <location>
        <begin position="1246"/>
        <end position="1292"/>
    </location>
</feature>
<dbReference type="Pfam" id="PF01424">
    <property type="entry name" value="R3H"/>
    <property type="match status" value="1"/>
</dbReference>
<feature type="compositionally biased region" description="Polar residues" evidence="2">
    <location>
        <begin position="1568"/>
        <end position="1586"/>
    </location>
</feature>
<evidence type="ECO:0000313" key="5">
    <source>
        <dbReference type="Proteomes" id="UP001153620"/>
    </source>
</evidence>
<reference evidence="4" key="2">
    <citation type="submission" date="2022-10" db="EMBL/GenBank/DDBJ databases">
        <authorList>
            <consortium name="ENA_rothamsted_submissions"/>
            <consortium name="culmorum"/>
            <person name="King R."/>
        </authorList>
    </citation>
    <scope>NUCLEOTIDE SEQUENCE</scope>
</reference>
<feature type="compositionally biased region" description="Low complexity" evidence="2">
    <location>
        <begin position="198"/>
        <end position="214"/>
    </location>
</feature>
<dbReference type="Proteomes" id="UP001153620">
    <property type="component" value="Chromosome 1"/>
</dbReference>
<feature type="compositionally biased region" description="Polar residues" evidence="2">
    <location>
        <begin position="1440"/>
        <end position="1451"/>
    </location>
</feature>
<dbReference type="InterPro" id="IPR036867">
    <property type="entry name" value="R3H_dom_sf"/>
</dbReference>